<proteinExistence type="predicted"/>
<sequence>MMSQPPLELPFQIATLVKKYIAGEITPDEQAALDEWINLSERNKALWAEILQGQASEWASTPLRSYDMEAVIDTIHHKINKNKKRHFFIYGAVAAAVLMIIAVGLQYLKVLTPPATEMEMVVIGNEVPPGTSKARLVMANGSTIGLDKDGDSSFTEGKDVQVQQQQGVLSFQARHNAKEQPSYNTLITPKGGEYKLVLNDGTVVWLNAASAIRFPNRFSGKQRAVELTGEAYFEVTHDPQRPFIVNANGTAIQVLGTEFDVKAYKAAITYTTLVNGAVRVAPTGSKGQVLQPGQMARSGNGGLSITNADVEQVIAWKNKQIILRDADLRDIMEELARWYNVDVMYAGDFKAATGLTVEISRDVPLKKILEMIMLTKSARFKIDGDVVTVLPFR</sequence>
<feature type="domain" description="Protein FecR C-terminal" evidence="3">
    <location>
        <begin position="321"/>
        <end position="389"/>
    </location>
</feature>
<keyword evidence="5" id="KW-1185">Reference proteome</keyword>
<evidence type="ECO:0000256" key="1">
    <source>
        <dbReference type="SAM" id="Phobius"/>
    </source>
</evidence>
<keyword evidence="1" id="KW-0812">Transmembrane</keyword>
<dbReference type="RefSeq" id="WP_083571815.1">
    <property type="nucleotide sequence ID" value="NZ_CP139972.1"/>
</dbReference>
<name>A0ABZ0XGY2_9BACT</name>
<dbReference type="PANTHER" id="PTHR30273">
    <property type="entry name" value="PERIPLASMIC SIGNAL SENSOR AND SIGMA FACTOR ACTIVATOR FECR-RELATED"/>
    <property type="match status" value="1"/>
</dbReference>
<dbReference type="Gene3D" id="3.55.50.30">
    <property type="match status" value="1"/>
</dbReference>
<dbReference type="PANTHER" id="PTHR30273:SF2">
    <property type="entry name" value="PROTEIN FECR"/>
    <property type="match status" value="1"/>
</dbReference>
<evidence type="ECO:0000313" key="4">
    <source>
        <dbReference type="EMBL" id="WQG89869.1"/>
    </source>
</evidence>
<dbReference type="InterPro" id="IPR032508">
    <property type="entry name" value="FecR_C"/>
</dbReference>
<accession>A0ABZ0XGY2</accession>
<dbReference type="EMBL" id="CP140154">
    <property type="protein sequence ID" value="WQG89869.1"/>
    <property type="molecule type" value="Genomic_DNA"/>
</dbReference>
<evidence type="ECO:0000259" key="2">
    <source>
        <dbReference type="Pfam" id="PF04773"/>
    </source>
</evidence>
<dbReference type="Proteomes" id="UP001326715">
    <property type="component" value="Chromosome"/>
</dbReference>
<reference evidence="4 5" key="1">
    <citation type="submission" date="2023-11" db="EMBL/GenBank/DDBJ databases">
        <title>MicrobeMod: A computational toolkit for identifying prokaryotic methylation and restriction-modification with nanopore sequencing.</title>
        <authorList>
            <person name="Crits-Christoph A."/>
            <person name="Kang S.C."/>
            <person name="Lee H."/>
            <person name="Ostrov N."/>
        </authorList>
    </citation>
    <scope>NUCLEOTIDE SEQUENCE [LARGE SCALE GENOMIC DNA]</scope>
    <source>
        <strain evidence="4 5">ATCC 23090</strain>
    </source>
</reference>
<evidence type="ECO:0000313" key="5">
    <source>
        <dbReference type="Proteomes" id="UP001326715"/>
    </source>
</evidence>
<keyword evidence="1" id="KW-1133">Transmembrane helix</keyword>
<dbReference type="Pfam" id="PF04773">
    <property type="entry name" value="FecR"/>
    <property type="match status" value="1"/>
</dbReference>
<keyword evidence="1" id="KW-0472">Membrane</keyword>
<feature type="domain" description="FecR protein" evidence="2">
    <location>
        <begin position="185"/>
        <end position="279"/>
    </location>
</feature>
<dbReference type="Pfam" id="PF16344">
    <property type="entry name" value="FecR_C"/>
    <property type="match status" value="1"/>
</dbReference>
<dbReference type="Gene3D" id="2.60.120.1440">
    <property type="match status" value="1"/>
</dbReference>
<dbReference type="InterPro" id="IPR006860">
    <property type="entry name" value="FecR"/>
</dbReference>
<organism evidence="4 5">
    <name type="scientific">Chitinophaga sancti</name>
    <dbReference type="NCBI Taxonomy" id="1004"/>
    <lineage>
        <taxon>Bacteria</taxon>
        <taxon>Pseudomonadati</taxon>
        <taxon>Bacteroidota</taxon>
        <taxon>Chitinophagia</taxon>
        <taxon>Chitinophagales</taxon>
        <taxon>Chitinophagaceae</taxon>
        <taxon>Chitinophaga</taxon>
    </lineage>
</organism>
<feature type="transmembrane region" description="Helical" evidence="1">
    <location>
        <begin position="87"/>
        <end position="108"/>
    </location>
</feature>
<gene>
    <name evidence="4" type="ORF">SR876_00040</name>
</gene>
<protein>
    <submittedName>
        <fullName evidence="4">FecR domain-containing protein</fullName>
    </submittedName>
</protein>
<evidence type="ECO:0000259" key="3">
    <source>
        <dbReference type="Pfam" id="PF16344"/>
    </source>
</evidence>
<dbReference type="InterPro" id="IPR012373">
    <property type="entry name" value="Ferrdict_sens_TM"/>
</dbReference>